<dbReference type="SMART" id="SM00382">
    <property type="entry name" value="AAA"/>
    <property type="match status" value="1"/>
</dbReference>
<dbReference type="InterPro" id="IPR036640">
    <property type="entry name" value="ABC1_TM_sf"/>
</dbReference>
<feature type="transmembrane region" description="Helical" evidence="9">
    <location>
        <begin position="14"/>
        <end position="38"/>
    </location>
</feature>
<dbReference type="GO" id="GO:0015421">
    <property type="term" value="F:ABC-type oligopeptide transporter activity"/>
    <property type="evidence" value="ECO:0007669"/>
    <property type="project" value="TreeGrafter"/>
</dbReference>
<dbReference type="PANTHER" id="PTHR43394">
    <property type="entry name" value="ATP-DEPENDENT PERMEASE MDL1, MITOCHONDRIAL"/>
    <property type="match status" value="1"/>
</dbReference>
<evidence type="ECO:0000256" key="4">
    <source>
        <dbReference type="ARBA" id="ARBA00022692"/>
    </source>
</evidence>
<dbReference type="GO" id="GO:0005886">
    <property type="term" value="C:plasma membrane"/>
    <property type="evidence" value="ECO:0007669"/>
    <property type="project" value="UniProtKB-SubCell"/>
</dbReference>
<keyword evidence="6 12" id="KW-0067">ATP-binding</keyword>
<dbReference type="InterPro" id="IPR011527">
    <property type="entry name" value="ABC1_TM_dom"/>
</dbReference>
<dbReference type="RefSeq" id="WP_055944029.1">
    <property type="nucleotide sequence ID" value="NZ_JAQDCV010000002.1"/>
</dbReference>
<dbReference type="PROSITE" id="PS50893">
    <property type="entry name" value="ABC_TRANSPORTER_2"/>
    <property type="match status" value="1"/>
</dbReference>
<comment type="caution">
    <text evidence="12">The sequence shown here is derived from an EMBL/GenBank/DDBJ whole genome shotgun (WGS) entry which is preliminary data.</text>
</comment>
<dbReference type="SUPFAM" id="SSF52540">
    <property type="entry name" value="P-loop containing nucleoside triphosphate hydrolases"/>
    <property type="match status" value="1"/>
</dbReference>
<dbReference type="EMBL" id="LLKB01000005">
    <property type="protein sequence ID" value="KQC84854.1"/>
    <property type="molecule type" value="Genomic_DNA"/>
</dbReference>
<feature type="transmembrane region" description="Helical" evidence="9">
    <location>
        <begin position="149"/>
        <end position="171"/>
    </location>
</feature>
<accession>A0AAW3JT55</accession>
<evidence type="ECO:0000259" key="11">
    <source>
        <dbReference type="PROSITE" id="PS50929"/>
    </source>
</evidence>
<reference evidence="12 13" key="1">
    <citation type="submission" date="2015-10" db="EMBL/GenBank/DDBJ databases">
        <title>Butyribacter intestini gen. nov., sp. nov., a butyric acid-producing bacterium of the family Lachnospiraceae isolated from the human faeces.</title>
        <authorList>
            <person name="Zou Y."/>
            <person name="Xue W."/>
            <person name="Luo G."/>
            <person name="Lv M."/>
        </authorList>
    </citation>
    <scope>NUCLEOTIDE SEQUENCE [LARGE SCALE GENOMIC DNA]</scope>
    <source>
        <strain evidence="12 13">TF01-11</strain>
    </source>
</reference>
<dbReference type="FunFam" id="3.40.50.300:FF:000221">
    <property type="entry name" value="Multidrug ABC transporter ATP-binding protein"/>
    <property type="match status" value="1"/>
</dbReference>
<dbReference type="Gene3D" id="1.20.1560.10">
    <property type="entry name" value="ABC transporter type 1, transmembrane domain"/>
    <property type="match status" value="1"/>
</dbReference>
<keyword evidence="13" id="KW-1185">Reference proteome</keyword>
<proteinExistence type="predicted"/>
<dbReference type="Gene3D" id="3.40.50.300">
    <property type="entry name" value="P-loop containing nucleotide triphosphate hydrolases"/>
    <property type="match status" value="1"/>
</dbReference>
<evidence type="ECO:0000256" key="8">
    <source>
        <dbReference type="ARBA" id="ARBA00023136"/>
    </source>
</evidence>
<feature type="domain" description="ABC transporter" evidence="10">
    <location>
        <begin position="354"/>
        <end position="587"/>
    </location>
</feature>
<evidence type="ECO:0000256" key="3">
    <source>
        <dbReference type="ARBA" id="ARBA00022475"/>
    </source>
</evidence>
<keyword evidence="7 9" id="KW-1133">Transmembrane helix</keyword>
<evidence type="ECO:0000256" key="6">
    <source>
        <dbReference type="ARBA" id="ARBA00022840"/>
    </source>
</evidence>
<comment type="subcellular location">
    <subcellularLocation>
        <location evidence="1">Cell membrane</location>
        <topology evidence="1">Multi-pass membrane protein</topology>
    </subcellularLocation>
</comment>
<dbReference type="InterPro" id="IPR039421">
    <property type="entry name" value="Type_1_exporter"/>
</dbReference>
<dbReference type="PANTHER" id="PTHR43394:SF1">
    <property type="entry name" value="ATP-BINDING CASSETTE SUB-FAMILY B MEMBER 10, MITOCHONDRIAL"/>
    <property type="match status" value="1"/>
</dbReference>
<dbReference type="InterPro" id="IPR003439">
    <property type="entry name" value="ABC_transporter-like_ATP-bd"/>
</dbReference>
<sequence length="595" mass="67088">MDAIKFGFKYWKKYIVAAVVLQFVSFLAIIADLLIPFVSELFVDFVIMDNDNKASGVFAFLIDGDYGKRHSFELFFNIAMVFVGLLVFRLVFIYIKNTMFEKYALKFETDLRIVTFDKLMELDSQTVSEYNTGELLTTLHTDTIMMKDLFGRIIPGMFDSMFVFGACIILLTSINITLLIIPVILAPFFVVALLKFRKKAQKNYRAIRTSNSNMNLTVQENIEAVRLVRSFTNEGREKEKFDKSNMNMKQSYINQVKLSAGFEVIFSSIKQVAYIGTIALCALLVIKGEMLVGFLVAASGYVMKIMDHVSQINNLLFQMQQQIVAGDKIMRFMDCKTKIKDGKKTAKDIDKPDIEFENVTLELGGKKVLDNINLSIPYGKKVGIVGATGSGKSILLKSIVRINDVNDGQIKMNGTNVKEYKTAELREKISYVFQDAFLFSNTIDSNIAFANPDVDESRVRECAKRAMADDFINELSDGYQTIVGEKGFGLSGGQKQRVSIARAMLKDAPVFVFDDSTSALDAETERKLLENLRTYYKERTILIAAHKMSSVVDCDEIIYLSNGKIVERGTFDELMELDGHFAGVYKTQMAKQTVA</sequence>
<keyword evidence="2" id="KW-0813">Transport</keyword>
<evidence type="ECO:0000256" key="1">
    <source>
        <dbReference type="ARBA" id="ARBA00004651"/>
    </source>
</evidence>
<dbReference type="PROSITE" id="PS00211">
    <property type="entry name" value="ABC_TRANSPORTER_1"/>
    <property type="match status" value="1"/>
</dbReference>
<feature type="transmembrane region" description="Helical" evidence="9">
    <location>
        <begin position="177"/>
        <end position="196"/>
    </location>
</feature>
<evidence type="ECO:0000313" key="13">
    <source>
        <dbReference type="Proteomes" id="UP000050833"/>
    </source>
</evidence>
<organism evidence="12 13">
    <name type="scientific">Butyribacter intestini</name>
    <dbReference type="NCBI Taxonomy" id="1703332"/>
    <lineage>
        <taxon>Bacteria</taxon>
        <taxon>Bacillati</taxon>
        <taxon>Bacillota</taxon>
        <taxon>Clostridia</taxon>
        <taxon>Lachnospirales</taxon>
        <taxon>Lachnospiraceae</taxon>
        <taxon>Butyribacter</taxon>
    </lineage>
</organism>
<protein>
    <submittedName>
        <fullName evidence="12">Multidrug ABC transporter ATP-binding protein</fullName>
    </submittedName>
</protein>
<evidence type="ECO:0000313" key="12">
    <source>
        <dbReference type="EMBL" id="KQC84854.1"/>
    </source>
</evidence>
<dbReference type="SUPFAM" id="SSF90123">
    <property type="entry name" value="ABC transporter transmembrane region"/>
    <property type="match status" value="1"/>
</dbReference>
<keyword evidence="8 9" id="KW-0472">Membrane</keyword>
<keyword evidence="3" id="KW-1003">Cell membrane</keyword>
<evidence type="ECO:0000256" key="2">
    <source>
        <dbReference type="ARBA" id="ARBA00022448"/>
    </source>
</evidence>
<feature type="transmembrane region" description="Helical" evidence="9">
    <location>
        <begin position="272"/>
        <end position="303"/>
    </location>
</feature>
<dbReference type="Pfam" id="PF00005">
    <property type="entry name" value="ABC_tran"/>
    <property type="match status" value="1"/>
</dbReference>
<name>A0AAW3JT55_9FIRM</name>
<keyword evidence="5" id="KW-0547">Nucleotide-binding</keyword>
<dbReference type="Proteomes" id="UP000050833">
    <property type="component" value="Unassembled WGS sequence"/>
</dbReference>
<dbReference type="GO" id="GO:0016887">
    <property type="term" value="F:ATP hydrolysis activity"/>
    <property type="evidence" value="ECO:0007669"/>
    <property type="project" value="InterPro"/>
</dbReference>
<feature type="domain" description="ABC transmembrane type-1" evidence="11">
    <location>
        <begin position="23"/>
        <end position="321"/>
    </location>
</feature>
<dbReference type="GO" id="GO:0005524">
    <property type="term" value="F:ATP binding"/>
    <property type="evidence" value="ECO:0007669"/>
    <property type="project" value="UniProtKB-KW"/>
</dbReference>
<dbReference type="InterPro" id="IPR017871">
    <property type="entry name" value="ABC_transporter-like_CS"/>
</dbReference>
<dbReference type="PROSITE" id="PS50929">
    <property type="entry name" value="ABC_TM1F"/>
    <property type="match status" value="1"/>
</dbReference>
<dbReference type="Pfam" id="PF00664">
    <property type="entry name" value="ABC_membrane"/>
    <property type="match status" value="1"/>
</dbReference>
<dbReference type="InterPro" id="IPR003593">
    <property type="entry name" value="AAA+_ATPase"/>
</dbReference>
<evidence type="ECO:0000259" key="10">
    <source>
        <dbReference type="PROSITE" id="PS50893"/>
    </source>
</evidence>
<evidence type="ECO:0000256" key="7">
    <source>
        <dbReference type="ARBA" id="ARBA00022989"/>
    </source>
</evidence>
<evidence type="ECO:0000256" key="5">
    <source>
        <dbReference type="ARBA" id="ARBA00022741"/>
    </source>
</evidence>
<feature type="transmembrane region" description="Helical" evidence="9">
    <location>
        <begin position="74"/>
        <end position="95"/>
    </location>
</feature>
<gene>
    <name evidence="12" type="ORF">APZ18_09010</name>
</gene>
<dbReference type="InterPro" id="IPR027417">
    <property type="entry name" value="P-loop_NTPase"/>
</dbReference>
<evidence type="ECO:0000256" key="9">
    <source>
        <dbReference type="SAM" id="Phobius"/>
    </source>
</evidence>
<keyword evidence="4 9" id="KW-0812">Transmembrane</keyword>
<dbReference type="AlphaFoldDB" id="A0AAW3JT55"/>